<dbReference type="InterPro" id="IPR007345">
    <property type="entry name" value="Polysacch_pyruvyl_Trfase"/>
</dbReference>
<sequence length="358" mass="40821">MKKVERVFEVVTVIYRLLINKILGKKSILFFGVPTYGNVGDIAIALASESLIRENTKKGELIIINDSISVITARLIRWFVSSTDCIIFQGGGNMGSIYTGIESERESVFSQFSNIQMLKLQFPSSINFKELRKKELARVQSIYSDVEIFAREYVSFEKAKEMKLGKLHLSPDIVFFLADSTCRQDSRSNVAAEKIFKKVLIIRRNDEERLENSAFDEIIKTIKSDNNLTVGFTDTVIELPSLSVRTDKKRKKIFQDKISEINKADIVLTDRLHGMILSLISGVPVVAFDNSTHKIQSTCKHWLSEYSNVYLHESEQSISLSKLKVWYSQTNGYPPNLKESFADLQELVNDRTESYEAK</sequence>
<gene>
    <name evidence="2" type="ORF">H0N82_09820</name>
</gene>
<feature type="domain" description="Polysaccharide pyruvyl transferase" evidence="1">
    <location>
        <begin position="38"/>
        <end position="291"/>
    </location>
</feature>
<dbReference type="AlphaFoldDB" id="A0A853J501"/>
<comment type="caution">
    <text evidence="2">The sequence shown here is derived from an EMBL/GenBank/DDBJ whole genome shotgun (WGS) entry which is preliminary data.</text>
</comment>
<dbReference type="EMBL" id="JACCKI010000007">
    <property type="protein sequence ID" value="NZA05382.1"/>
    <property type="molecule type" value="Genomic_DNA"/>
</dbReference>
<organism evidence="2 3">
    <name type="scientific">Lacticaseibacillus rhamnosus</name>
    <name type="common">Lactobacillus rhamnosus</name>
    <dbReference type="NCBI Taxonomy" id="47715"/>
    <lineage>
        <taxon>Bacteria</taxon>
        <taxon>Bacillati</taxon>
        <taxon>Bacillota</taxon>
        <taxon>Bacilli</taxon>
        <taxon>Lactobacillales</taxon>
        <taxon>Lactobacillaceae</taxon>
        <taxon>Lacticaseibacillus</taxon>
    </lineage>
</organism>
<name>A0A853J501_LACRH</name>
<evidence type="ECO:0000313" key="3">
    <source>
        <dbReference type="Proteomes" id="UP000552935"/>
    </source>
</evidence>
<dbReference type="Pfam" id="PF04230">
    <property type="entry name" value="PS_pyruv_trans"/>
    <property type="match status" value="1"/>
</dbReference>
<keyword evidence="2" id="KW-0808">Transferase</keyword>
<dbReference type="GO" id="GO:0016740">
    <property type="term" value="F:transferase activity"/>
    <property type="evidence" value="ECO:0007669"/>
    <property type="project" value="UniProtKB-KW"/>
</dbReference>
<reference evidence="2 3" key="1">
    <citation type="submission" date="2020-07" db="EMBL/GenBank/DDBJ databases">
        <title>Organ Donor 1.</title>
        <authorList>
            <person name="Marsh A.J."/>
            <person name="Azcarate-Peril M.A."/>
        </authorList>
    </citation>
    <scope>NUCLEOTIDE SEQUENCE [LARGE SCALE GENOMIC DNA]</scope>
    <source>
        <strain evidence="2 3">AMC0712</strain>
    </source>
</reference>
<evidence type="ECO:0000259" key="1">
    <source>
        <dbReference type="Pfam" id="PF04230"/>
    </source>
</evidence>
<evidence type="ECO:0000313" key="2">
    <source>
        <dbReference type="EMBL" id="NZA05382.1"/>
    </source>
</evidence>
<accession>A0A853J501</accession>
<dbReference type="Proteomes" id="UP000552935">
    <property type="component" value="Unassembled WGS sequence"/>
</dbReference>
<protein>
    <submittedName>
        <fullName evidence="2">Polysaccharide pyruvyl transferase family protein</fullName>
    </submittedName>
</protein>
<proteinExistence type="predicted"/>
<dbReference type="RefSeq" id="WP_005692791.1">
    <property type="nucleotide sequence ID" value="NZ_CM122993.1"/>
</dbReference>